<name>A0A0E0AS97_9ORYZ</name>
<proteinExistence type="predicted"/>
<protein>
    <submittedName>
        <fullName evidence="1">Uncharacterized protein</fullName>
    </submittedName>
</protein>
<keyword evidence="2" id="KW-1185">Reference proteome</keyword>
<evidence type="ECO:0000313" key="1">
    <source>
        <dbReference type="EnsemblPlants" id="OGLUM08G06810.1"/>
    </source>
</evidence>
<accession>A0A0E0AS97</accession>
<organism evidence="1">
    <name type="scientific">Oryza glumipatula</name>
    <dbReference type="NCBI Taxonomy" id="40148"/>
    <lineage>
        <taxon>Eukaryota</taxon>
        <taxon>Viridiplantae</taxon>
        <taxon>Streptophyta</taxon>
        <taxon>Embryophyta</taxon>
        <taxon>Tracheophyta</taxon>
        <taxon>Spermatophyta</taxon>
        <taxon>Magnoliopsida</taxon>
        <taxon>Liliopsida</taxon>
        <taxon>Poales</taxon>
        <taxon>Poaceae</taxon>
        <taxon>BOP clade</taxon>
        <taxon>Oryzoideae</taxon>
        <taxon>Oryzeae</taxon>
        <taxon>Oryzinae</taxon>
        <taxon>Oryza</taxon>
    </lineage>
</organism>
<sequence length="66" mass="7413">MVSTAQPIGKPEATALVVYTDFCFRRHHSSRRFPGGVRVTTTASIHWLACMAVQQRFRPGDSLDHN</sequence>
<dbReference type="HOGENOM" id="CLU_2835333_0_0_1"/>
<dbReference type="Proteomes" id="UP000026961">
    <property type="component" value="Chromosome 8"/>
</dbReference>
<reference evidence="1" key="2">
    <citation type="submission" date="2018-05" db="EMBL/GenBank/DDBJ databases">
        <title>OgluRS3 (Oryza glumaepatula Reference Sequence Version 3).</title>
        <authorList>
            <person name="Zhang J."/>
            <person name="Kudrna D."/>
            <person name="Lee S."/>
            <person name="Talag J."/>
            <person name="Welchert J."/>
            <person name="Wing R.A."/>
        </authorList>
    </citation>
    <scope>NUCLEOTIDE SEQUENCE [LARGE SCALE GENOMIC DNA]</scope>
</reference>
<dbReference type="Gramene" id="OGLUM08G06810.1">
    <property type="protein sequence ID" value="OGLUM08G06810.1"/>
    <property type="gene ID" value="OGLUM08G06810"/>
</dbReference>
<evidence type="ECO:0000313" key="2">
    <source>
        <dbReference type="Proteomes" id="UP000026961"/>
    </source>
</evidence>
<reference evidence="1" key="1">
    <citation type="submission" date="2015-04" db="UniProtKB">
        <authorList>
            <consortium name="EnsemblPlants"/>
        </authorList>
    </citation>
    <scope>IDENTIFICATION</scope>
</reference>
<dbReference type="AlphaFoldDB" id="A0A0E0AS97"/>
<dbReference type="EnsemblPlants" id="OGLUM08G06810.1">
    <property type="protein sequence ID" value="OGLUM08G06810.1"/>
    <property type="gene ID" value="OGLUM08G06810"/>
</dbReference>